<dbReference type="PROSITE" id="PS50931">
    <property type="entry name" value="HTH_LYSR"/>
    <property type="match status" value="1"/>
</dbReference>
<dbReference type="InterPro" id="IPR036390">
    <property type="entry name" value="WH_DNA-bd_sf"/>
</dbReference>
<dbReference type="RefSeq" id="WP_075856304.1">
    <property type="nucleotide sequence ID" value="NZ_FMAC01000013.1"/>
</dbReference>
<dbReference type="Gene3D" id="1.10.10.10">
    <property type="entry name" value="Winged helix-like DNA-binding domain superfamily/Winged helix DNA-binding domain"/>
    <property type="match status" value="1"/>
</dbReference>
<dbReference type="InterPro" id="IPR000847">
    <property type="entry name" value="LysR_HTH_N"/>
</dbReference>
<evidence type="ECO:0000256" key="5">
    <source>
        <dbReference type="ARBA" id="ARBA00054626"/>
    </source>
</evidence>
<evidence type="ECO:0000256" key="2">
    <source>
        <dbReference type="ARBA" id="ARBA00023015"/>
    </source>
</evidence>
<dbReference type="PANTHER" id="PTHR30346">
    <property type="entry name" value="TRANSCRIPTIONAL DUAL REGULATOR HCAR-RELATED"/>
    <property type="match status" value="1"/>
</dbReference>
<dbReference type="CDD" id="cd08414">
    <property type="entry name" value="PBP2_LTTR_aromatics_like"/>
    <property type="match status" value="1"/>
</dbReference>
<dbReference type="PANTHER" id="PTHR30346:SF0">
    <property type="entry name" value="HCA OPERON TRANSCRIPTIONAL ACTIVATOR HCAR"/>
    <property type="match status" value="1"/>
</dbReference>
<protein>
    <recommendedName>
        <fullName evidence="6">HTH-type transcriptional regulator TtuA</fullName>
    </recommendedName>
    <alternativeName>
        <fullName evidence="7">Tartrate utilization transcriptional regulator</fullName>
    </alternativeName>
</protein>
<dbReference type="InterPro" id="IPR036388">
    <property type="entry name" value="WH-like_DNA-bd_sf"/>
</dbReference>
<dbReference type="Pfam" id="PF00126">
    <property type="entry name" value="HTH_1"/>
    <property type="match status" value="1"/>
</dbReference>
<evidence type="ECO:0000256" key="4">
    <source>
        <dbReference type="ARBA" id="ARBA00023163"/>
    </source>
</evidence>
<dbReference type="SUPFAM" id="SSF46785">
    <property type="entry name" value="Winged helix' DNA-binding domain"/>
    <property type="match status" value="1"/>
</dbReference>
<dbReference type="GO" id="GO:0003700">
    <property type="term" value="F:DNA-binding transcription factor activity"/>
    <property type="evidence" value="ECO:0007669"/>
    <property type="project" value="InterPro"/>
</dbReference>
<keyword evidence="3 9" id="KW-0238">DNA-binding</keyword>
<evidence type="ECO:0000256" key="7">
    <source>
        <dbReference type="ARBA" id="ARBA00083243"/>
    </source>
</evidence>
<reference evidence="10" key="1">
    <citation type="submission" date="2016-08" db="EMBL/GenBank/DDBJ databases">
        <authorList>
            <person name="Varghese N."/>
            <person name="Submissions Spin"/>
        </authorList>
    </citation>
    <scope>NUCLEOTIDE SEQUENCE [LARGE SCALE GENOMIC DNA]</scope>
    <source>
        <strain evidence="10">CCBAU 57015</strain>
    </source>
</reference>
<dbReference type="SUPFAM" id="SSF53850">
    <property type="entry name" value="Periplasmic binding protein-like II"/>
    <property type="match status" value="1"/>
</dbReference>
<keyword evidence="4" id="KW-0804">Transcription</keyword>
<organism evidence="9 10">
    <name type="scientific">Rhizobium hainanense</name>
    <dbReference type="NCBI Taxonomy" id="52131"/>
    <lineage>
        <taxon>Bacteria</taxon>
        <taxon>Pseudomonadati</taxon>
        <taxon>Pseudomonadota</taxon>
        <taxon>Alphaproteobacteria</taxon>
        <taxon>Hyphomicrobiales</taxon>
        <taxon>Rhizobiaceae</taxon>
        <taxon>Rhizobium/Agrobacterium group</taxon>
        <taxon>Rhizobium</taxon>
    </lineage>
</organism>
<accession>A0A1C3W8D8</accession>
<evidence type="ECO:0000256" key="3">
    <source>
        <dbReference type="ARBA" id="ARBA00023125"/>
    </source>
</evidence>
<dbReference type="AlphaFoldDB" id="A0A1C3W8D8"/>
<dbReference type="EMBL" id="FMAC01000013">
    <property type="protein sequence ID" value="SCB36467.1"/>
    <property type="molecule type" value="Genomic_DNA"/>
</dbReference>
<proteinExistence type="inferred from homology"/>
<evidence type="ECO:0000313" key="9">
    <source>
        <dbReference type="EMBL" id="SCB36467.1"/>
    </source>
</evidence>
<name>A0A1C3W8D8_9HYPH</name>
<keyword evidence="2" id="KW-0805">Transcription regulation</keyword>
<dbReference type="Pfam" id="PF03466">
    <property type="entry name" value="LysR_substrate"/>
    <property type="match status" value="1"/>
</dbReference>
<dbReference type="STRING" id="52131.GA0061100_11386"/>
<dbReference type="GO" id="GO:0032993">
    <property type="term" value="C:protein-DNA complex"/>
    <property type="evidence" value="ECO:0007669"/>
    <property type="project" value="TreeGrafter"/>
</dbReference>
<dbReference type="Proteomes" id="UP000186228">
    <property type="component" value="Unassembled WGS sequence"/>
</dbReference>
<evidence type="ECO:0000259" key="8">
    <source>
        <dbReference type="PROSITE" id="PS50931"/>
    </source>
</evidence>
<dbReference type="GO" id="GO:0003677">
    <property type="term" value="F:DNA binding"/>
    <property type="evidence" value="ECO:0007669"/>
    <property type="project" value="UniProtKB-KW"/>
</dbReference>
<comment type="function">
    <text evidence="5">Transcriptional regulator of the ttuABCDE tartrate utilization operon.</text>
</comment>
<dbReference type="OrthoDB" id="9811588at2"/>
<evidence type="ECO:0000256" key="6">
    <source>
        <dbReference type="ARBA" id="ARBA00067332"/>
    </source>
</evidence>
<dbReference type="InterPro" id="IPR005119">
    <property type="entry name" value="LysR_subst-bd"/>
</dbReference>
<dbReference type="Gene3D" id="3.40.190.10">
    <property type="entry name" value="Periplasmic binding protein-like II"/>
    <property type="match status" value="2"/>
</dbReference>
<feature type="domain" description="HTH lysR-type" evidence="8">
    <location>
        <begin position="1"/>
        <end position="58"/>
    </location>
</feature>
<evidence type="ECO:0000313" key="10">
    <source>
        <dbReference type="Proteomes" id="UP000186228"/>
    </source>
</evidence>
<dbReference type="PRINTS" id="PR00039">
    <property type="entry name" value="HTHLYSR"/>
</dbReference>
<dbReference type="FunFam" id="1.10.10.10:FF:000001">
    <property type="entry name" value="LysR family transcriptional regulator"/>
    <property type="match status" value="1"/>
</dbReference>
<comment type="similarity">
    <text evidence="1">Belongs to the LysR transcriptional regulatory family.</text>
</comment>
<gene>
    <name evidence="9" type="ORF">GA0061100_11386</name>
</gene>
<keyword evidence="10" id="KW-1185">Reference proteome</keyword>
<sequence>MDSRHLHHFVALAETLHFGRAAARMNMSQPPFSRQISSIEKSLGVKLFERNSRNVTLTTAGEHFLHDSKAILAQFDAACRDVQLVANGMKGELKLGFMMHVANRVVPTLVRLYSEQRPDVRLILEERTPVDINEMLLEGALDAAITFAPLSAQHLRTISLTTDRLRLIVSAEHRLAGVESIRPSDLAGESLIAAPSHVAPTLRDAITGYCAAGGVPARFVLEPWLQHTIVRLVEEGLGIALIPEALCSETGPKVVSKPIVDSPEFEVALCAPLASRNPTVATLFDIAKAKRALFERR</sequence>
<evidence type="ECO:0000256" key="1">
    <source>
        <dbReference type="ARBA" id="ARBA00009437"/>
    </source>
</evidence>